<reference evidence="4 5" key="1">
    <citation type="submission" date="2016-10" db="EMBL/GenBank/DDBJ databases">
        <authorList>
            <person name="de Groot N.N."/>
        </authorList>
    </citation>
    <scope>NUCLEOTIDE SEQUENCE [LARGE SCALE GENOMIC DNA]</scope>
    <source>
        <strain evidence="4 5">NLAE-zl-G419</strain>
    </source>
</reference>
<dbReference type="Gene3D" id="2.40.50.140">
    <property type="entry name" value="Nucleic acid-binding proteins"/>
    <property type="match status" value="1"/>
</dbReference>
<accession>A0A1I2K2G9</accession>
<gene>
    <name evidence="4" type="ORF">SAMN04487885_10424</name>
</gene>
<comment type="caution">
    <text evidence="2">Lacks conserved residue(s) required for the propagation of feature annotation.</text>
</comment>
<dbReference type="EMBL" id="FOOE01000004">
    <property type="protein sequence ID" value="SFF60559.1"/>
    <property type="molecule type" value="Genomic_DNA"/>
</dbReference>
<dbReference type="PANTHER" id="PTHR10302">
    <property type="entry name" value="SINGLE-STRANDED DNA-BINDING PROTEIN"/>
    <property type="match status" value="1"/>
</dbReference>
<evidence type="ECO:0000256" key="3">
    <source>
        <dbReference type="PIRNR" id="PIRNR002070"/>
    </source>
</evidence>
<dbReference type="PANTHER" id="PTHR10302:SF27">
    <property type="entry name" value="SINGLE-STRANDED DNA-BINDING PROTEIN"/>
    <property type="match status" value="1"/>
</dbReference>
<comment type="subunit">
    <text evidence="2">Homotetramer.</text>
</comment>
<name>A0A1I2K2G9_9CLOT</name>
<dbReference type="PIRSF" id="PIRSF002070">
    <property type="entry name" value="SSB"/>
    <property type="match status" value="1"/>
</dbReference>
<dbReference type="RefSeq" id="WP_027637541.1">
    <property type="nucleotide sequence ID" value="NZ_BAAACD010000006.1"/>
</dbReference>
<dbReference type="GeneID" id="90543664"/>
<sequence>MNKILLVGRLVKDPELRIFNEGEKISTRFIIAVERNYRETNGDRKADFIPVTVWGKRAELICSNLKKGSLVTVSGRLRTDSYDDKDGNKKYVYEVVAEDFKFSESPKKISEKKEA</sequence>
<dbReference type="eggNOG" id="COG0629">
    <property type="taxonomic scope" value="Bacteria"/>
</dbReference>
<dbReference type="PROSITE" id="PS50935">
    <property type="entry name" value="SSB"/>
    <property type="match status" value="1"/>
</dbReference>
<dbReference type="STRING" id="1529.SAMN04487885_10424"/>
<evidence type="ECO:0000256" key="1">
    <source>
        <dbReference type="ARBA" id="ARBA00023125"/>
    </source>
</evidence>
<dbReference type="AlphaFoldDB" id="A0A1I2K2G9"/>
<dbReference type="GO" id="GO:0003697">
    <property type="term" value="F:single-stranded DNA binding"/>
    <property type="evidence" value="ECO:0007669"/>
    <property type="project" value="UniProtKB-UniRule"/>
</dbReference>
<organism evidence="4 5">
    <name type="scientific">Clostridium cadaveris</name>
    <dbReference type="NCBI Taxonomy" id="1529"/>
    <lineage>
        <taxon>Bacteria</taxon>
        <taxon>Bacillati</taxon>
        <taxon>Bacillota</taxon>
        <taxon>Clostridia</taxon>
        <taxon>Eubacteriales</taxon>
        <taxon>Clostridiaceae</taxon>
        <taxon>Clostridium</taxon>
    </lineage>
</organism>
<evidence type="ECO:0000313" key="5">
    <source>
        <dbReference type="Proteomes" id="UP000182135"/>
    </source>
</evidence>
<dbReference type="InterPro" id="IPR011344">
    <property type="entry name" value="ssDNA-bd"/>
</dbReference>
<dbReference type="NCBIfam" id="TIGR00621">
    <property type="entry name" value="ssb"/>
    <property type="match status" value="1"/>
</dbReference>
<dbReference type="Proteomes" id="UP000182135">
    <property type="component" value="Unassembled WGS sequence"/>
</dbReference>
<dbReference type="CDD" id="cd04496">
    <property type="entry name" value="SSB_OBF"/>
    <property type="match status" value="1"/>
</dbReference>
<evidence type="ECO:0000313" key="4">
    <source>
        <dbReference type="EMBL" id="SFF60559.1"/>
    </source>
</evidence>
<dbReference type="InterPro" id="IPR012340">
    <property type="entry name" value="NA-bd_OB-fold"/>
</dbReference>
<dbReference type="GO" id="GO:0009295">
    <property type="term" value="C:nucleoid"/>
    <property type="evidence" value="ECO:0007669"/>
    <property type="project" value="TreeGrafter"/>
</dbReference>
<dbReference type="OrthoDB" id="9809878at2"/>
<dbReference type="GO" id="GO:0006260">
    <property type="term" value="P:DNA replication"/>
    <property type="evidence" value="ECO:0007669"/>
    <property type="project" value="InterPro"/>
</dbReference>
<dbReference type="Pfam" id="PF00436">
    <property type="entry name" value="SSB"/>
    <property type="match status" value="1"/>
</dbReference>
<keyword evidence="1 2" id="KW-0238">DNA-binding</keyword>
<dbReference type="SUPFAM" id="SSF50249">
    <property type="entry name" value="Nucleic acid-binding proteins"/>
    <property type="match status" value="1"/>
</dbReference>
<dbReference type="InterPro" id="IPR000424">
    <property type="entry name" value="Primosome_PriB/ssb"/>
</dbReference>
<evidence type="ECO:0000256" key="2">
    <source>
        <dbReference type="HAMAP-Rule" id="MF_00984"/>
    </source>
</evidence>
<keyword evidence="5" id="KW-1185">Reference proteome</keyword>
<proteinExistence type="inferred from homology"/>
<protein>
    <recommendedName>
        <fullName evidence="2 3">Single-stranded DNA-binding protein</fullName>
        <shortName evidence="2">SSB</shortName>
    </recommendedName>
</protein>
<dbReference type="HAMAP" id="MF_00984">
    <property type="entry name" value="SSB"/>
    <property type="match status" value="1"/>
</dbReference>